<keyword evidence="4 10" id="KW-0963">Cytoplasm</keyword>
<feature type="domain" description="DNA polymerase III beta sliding clamp C-terminal" evidence="13">
    <location>
        <begin position="246"/>
        <end position="374"/>
    </location>
</feature>
<dbReference type="Pfam" id="PF00712">
    <property type="entry name" value="DNA_pol3_beta"/>
    <property type="match status" value="1"/>
</dbReference>
<evidence type="ECO:0000256" key="4">
    <source>
        <dbReference type="ARBA" id="ARBA00022490"/>
    </source>
</evidence>
<dbReference type="GO" id="GO:0009360">
    <property type="term" value="C:DNA polymerase III complex"/>
    <property type="evidence" value="ECO:0007669"/>
    <property type="project" value="InterPro"/>
</dbReference>
<evidence type="ECO:0000256" key="5">
    <source>
        <dbReference type="ARBA" id="ARBA00022679"/>
    </source>
</evidence>
<dbReference type="SMART" id="SM00480">
    <property type="entry name" value="POL3Bc"/>
    <property type="match status" value="1"/>
</dbReference>
<comment type="function">
    <text evidence="10">Confers DNA tethering and processivity to DNA polymerases and other proteins. Acts as a clamp, forming a ring around DNA (a reaction catalyzed by the clamp-loading complex) which diffuses in an ATP-independent manner freely and bidirectionally along dsDNA. Initially characterized for its ability to contact the catalytic subunit of DNA polymerase III (Pol III), a complex, multichain enzyme responsible for most of the replicative synthesis in bacteria; Pol III exhibits 3'-5' exonuclease proofreading activity. The beta chain is required for initiation of replication as well as for processivity of DNA replication.</text>
</comment>
<keyword evidence="6 10" id="KW-0548">Nucleotidyltransferase</keyword>
<evidence type="ECO:0000259" key="11">
    <source>
        <dbReference type="Pfam" id="PF00712"/>
    </source>
</evidence>
<comment type="subcellular location">
    <subcellularLocation>
        <location evidence="1 10">Cytoplasm</location>
    </subcellularLocation>
</comment>
<dbReference type="Pfam" id="PF02768">
    <property type="entry name" value="DNA_pol3_beta_3"/>
    <property type="match status" value="1"/>
</dbReference>
<dbReference type="AlphaFoldDB" id="A0A2A4I0A9"/>
<evidence type="ECO:0000256" key="9">
    <source>
        <dbReference type="ARBA" id="ARBA00023125"/>
    </source>
</evidence>
<dbReference type="Gene3D" id="3.10.150.10">
    <property type="entry name" value="DNA Polymerase III, subunit A, domain 2"/>
    <property type="match status" value="1"/>
</dbReference>
<dbReference type="InterPro" id="IPR001001">
    <property type="entry name" value="DNA_polIII_beta"/>
</dbReference>
<gene>
    <name evidence="14" type="primary">dnaN</name>
    <name evidence="14" type="ORF">COA17_07465</name>
</gene>
<organism evidence="14 15">
    <name type="scientific">Sphingomonas ginsenosidimutans</name>
    <dbReference type="NCBI Taxonomy" id="862134"/>
    <lineage>
        <taxon>Bacteria</taxon>
        <taxon>Pseudomonadati</taxon>
        <taxon>Pseudomonadota</taxon>
        <taxon>Alphaproteobacteria</taxon>
        <taxon>Sphingomonadales</taxon>
        <taxon>Sphingomonadaceae</taxon>
        <taxon>Sphingomonas</taxon>
    </lineage>
</organism>
<keyword evidence="8 10" id="KW-0239">DNA-directed DNA polymerase</keyword>
<dbReference type="GO" id="GO:0008408">
    <property type="term" value="F:3'-5' exonuclease activity"/>
    <property type="evidence" value="ECO:0007669"/>
    <property type="project" value="InterPro"/>
</dbReference>
<dbReference type="InterPro" id="IPR046938">
    <property type="entry name" value="DNA_clamp_sf"/>
</dbReference>
<dbReference type="Proteomes" id="UP000218784">
    <property type="component" value="Unassembled WGS sequence"/>
</dbReference>
<accession>A0A2A4I0A9</accession>
<comment type="similarity">
    <text evidence="2 10">Belongs to the beta sliding clamp family.</text>
</comment>
<protein>
    <recommendedName>
        <fullName evidence="3 10">Beta sliding clamp</fullName>
    </recommendedName>
</protein>
<evidence type="ECO:0000313" key="14">
    <source>
        <dbReference type="EMBL" id="PCG09683.1"/>
    </source>
</evidence>
<comment type="subunit">
    <text evidence="10">Forms a ring-shaped head-to-tail homodimer around DNA.</text>
</comment>
<dbReference type="PANTHER" id="PTHR30478:SF0">
    <property type="entry name" value="BETA SLIDING CLAMP"/>
    <property type="match status" value="1"/>
</dbReference>
<dbReference type="PIRSF" id="PIRSF000804">
    <property type="entry name" value="DNA_pol_III_b"/>
    <property type="match status" value="1"/>
</dbReference>
<sequence length="375" mass="38834">MTLEVERDALLAALRQVADVVPGRTTIPVLANLMLVAEAGTLTITATDLDIEASVTVEAAGSIATTIAKDKLVAAVTGLKPGRLAIAPVDGRAGAVTIKSGRAVRTLATLPATDFPKRKPLECATSFAMPAASLGRLLDACHVAQSTDETRYYLMGVYLHLVDGQLCAAAADGFRLIRARCAQPDAADGMPQVIVPSKAVAQMRKLLAKPSGEVAVAVNEHAIQLTIGRVQIVAKAVDGTFPDYQRIIPAGDAGAIRMTGGRDMLLSAAAGVASVVDAEGDRKLRSIRIDLTPDAEVQTMSARDMGGSSAVEEIDASASGTAAALGMDHKLFTTTLAIFAEGASVSMALADPNAAARVESDKDPDLLAVIMPMRV</sequence>
<keyword evidence="7 10" id="KW-0235">DNA replication</keyword>
<evidence type="ECO:0000256" key="2">
    <source>
        <dbReference type="ARBA" id="ARBA00010752"/>
    </source>
</evidence>
<evidence type="ECO:0000259" key="13">
    <source>
        <dbReference type="Pfam" id="PF02768"/>
    </source>
</evidence>
<keyword evidence="5 10" id="KW-0808">Transferase</keyword>
<evidence type="ECO:0000313" key="15">
    <source>
        <dbReference type="Proteomes" id="UP000218784"/>
    </source>
</evidence>
<feature type="domain" description="DNA polymerase III beta sliding clamp central" evidence="12">
    <location>
        <begin position="130"/>
        <end position="243"/>
    </location>
</feature>
<dbReference type="InterPro" id="IPR022637">
    <property type="entry name" value="DNA_polIII_beta_cen"/>
</dbReference>
<reference evidence="14 15" key="1">
    <citation type="submission" date="2017-09" db="EMBL/GenBank/DDBJ databases">
        <title>Sphingomonas ginsenosidimutans KACC 14949, whole genome shotgun sequence.</title>
        <authorList>
            <person name="Feng G."/>
            <person name="Zhu H."/>
        </authorList>
    </citation>
    <scope>NUCLEOTIDE SEQUENCE [LARGE SCALE GENOMIC DNA]</scope>
    <source>
        <strain evidence="14 15">KACC 14949</strain>
    </source>
</reference>
<dbReference type="InterPro" id="IPR022634">
    <property type="entry name" value="DNA_polIII_beta_N"/>
</dbReference>
<dbReference type="Pfam" id="PF02767">
    <property type="entry name" value="DNA_pol3_beta_2"/>
    <property type="match status" value="1"/>
</dbReference>
<dbReference type="RefSeq" id="WP_096611331.1">
    <property type="nucleotide sequence ID" value="NZ_NWVD01000002.1"/>
</dbReference>
<feature type="domain" description="DNA polymerase III beta sliding clamp N-terminal" evidence="11">
    <location>
        <begin position="1"/>
        <end position="117"/>
    </location>
</feature>
<evidence type="ECO:0000256" key="3">
    <source>
        <dbReference type="ARBA" id="ARBA00021035"/>
    </source>
</evidence>
<evidence type="ECO:0000259" key="12">
    <source>
        <dbReference type="Pfam" id="PF02767"/>
    </source>
</evidence>
<dbReference type="GO" id="GO:0006271">
    <property type="term" value="P:DNA strand elongation involved in DNA replication"/>
    <property type="evidence" value="ECO:0007669"/>
    <property type="project" value="TreeGrafter"/>
</dbReference>
<keyword evidence="9" id="KW-0238">DNA-binding</keyword>
<dbReference type="EMBL" id="NWVD01000002">
    <property type="protein sequence ID" value="PCG09683.1"/>
    <property type="molecule type" value="Genomic_DNA"/>
</dbReference>
<evidence type="ECO:0000256" key="10">
    <source>
        <dbReference type="PIRNR" id="PIRNR000804"/>
    </source>
</evidence>
<name>A0A2A4I0A9_9SPHN</name>
<dbReference type="CDD" id="cd00140">
    <property type="entry name" value="beta_clamp"/>
    <property type="match status" value="1"/>
</dbReference>
<comment type="caution">
    <text evidence="14">The sequence shown here is derived from an EMBL/GenBank/DDBJ whole genome shotgun (WGS) entry which is preliminary data.</text>
</comment>
<dbReference type="PANTHER" id="PTHR30478">
    <property type="entry name" value="DNA POLYMERASE III SUBUNIT BETA"/>
    <property type="match status" value="1"/>
</dbReference>
<dbReference type="GO" id="GO:0003887">
    <property type="term" value="F:DNA-directed DNA polymerase activity"/>
    <property type="evidence" value="ECO:0007669"/>
    <property type="project" value="UniProtKB-UniRule"/>
</dbReference>
<dbReference type="GO" id="GO:0003677">
    <property type="term" value="F:DNA binding"/>
    <property type="evidence" value="ECO:0007669"/>
    <property type="project" value="UniProtKB-UniRule"/>
</dbReference>
<evidence type="ECO:0000256" key="1">
    <source>
        <dbReference type="ARBA" id="ARBA00004496"/>
    </source>
</evidence>
<dbReference type="SUPFAM" id="SSF55979">
    <property type="entry name" value="DNA clamp"/>
    <property type="match status" value="3"/>
</dbReference>
<evidence type="ECO:0000256" key="6">
    <source>
        <dbReference type="ARBA" id="ARBA00022695"/>
    </source>
</evidence>
<evidence type="ECO:0000256" key="8">
    <source>
        <dbReference type="ARBA" id="ARBA00022932"/>
    </source>
</evidence>
<dbReference type="InterPro" id="IPR022635">
    <property type="entry name" value="DNA_polIII_beta_C"/>
</dbReference>
<dbReference type="Gene3D" id="3.70.10.10">
    <property type="match status" value="1"/>
</dbReference>
<proteinExistence type="inferred from homology"/>
<dbReference type="GO" id="GO:0005737">
    <property type="term" value="C:cytoplasm"/>
    <property type="evidence" value="ECO:0007669"/>
    <property type="project" value="UniProtKB-SubCell"/>
</dbReference>
<keyword evidence="15" id="KW-1185">Reference proteome</keyword>
<evidence type="ECO:0000256" key="7">
    <source>
        <dbReference type="ARBA" id="ARBA00022705"/>
    </source>
</evidence>
<dbReference type="NCBIfam" id="TIGR00663">
    <property type="entry name" value="dnan"/>
    <property type="match status" value="1"/>
</dbReference>